<keyword evidence="3" id="KW-0067">ATP-binding</keyword>
<dbReference type="GO" id="GO:0005524">
    <property type="term" value="F:ATP binding"/>
    <property type="evidence" value="ECO:0007669"/>
    <property type="project" value="UniProtKB-KW"/>
</dbReference>
<keyword evidence="2" id="KW-0547">Nucleotide-binding</keyword>
<accession>B3QUW6</accession>
<dbReference type="Pfam" id="PF00005">
    <property type="entry name" value="ABC_tran"/>
    <property type="match status" value="1"/>
</dbReference>
<dbReference type="HOGENOM" id="CLU_000604_1_22_10"/>
<dbReference type="eggNOG" id="COG1118">
    <property type="taxonomic scope" value="Bacteria"/>
</dbReference>
<dbReference type="PANTHER" id="PTHR42781">
    <property type="entry name" value="SPERMIDINE/PUTRESCINE IMPORT ATP-BINDING PROTEIN POTA"/>
    <property type="match status" value="1"/>
</dbReference>
<evidence type="ECO:0000259" key="4">
    <source>
        <dbReference type="PROSITE" id="PS50893"/>
    </source>
</evidence>
<dbReference type="OrthoDB" id="9802264at2"/>
<dbReference type="SMART" id="SM00382">
    <property type="entry name" value="AAA"/>
    <property type="match status" value="1"/>
</dbReference>
<dbReference type="GO" id="GO:0016887">
    <property type="term" value="F:ATP hydrolysis activity"/>
    <property type="evidence" value="ECO:0007669"/>
    <property type="project" value="InterPro"/>
</dbReference>
<dbReference type="InterPro" id="IPR027417">
    <property type="entry name" value="P-loop_NTPase"/>
</dbReference>
<dbReference type="RefSeq" id="WP_012500550.1">
    <property type="nucleotide sequence ID" value="NC_011026.1"/>
</dbReference>
<sequence>MIIIEVSKELIGAGGKFKLELSFSVRKGEFLCLFGQSGCGKTTLLRMLAGLEKPDAGLIKVGEKIWFDSQQKINLPPQKRKIGFVFQNYSLFPNMTVAENLAYAMDKKDKQTITRLLETVELAELANRYPNTLSGGQQQRVAVARALARDPDMLLLDEPLSALDMHIRSKLQEELKSIHEQFQLTTLLVSHDKQEVFKLANRVIRLENGKMIKSGSPKEVLLTKNISAKYSFIGTVVEIVKIDLMYSAAISIGSEIVQVVLTRHDIPDIQVGDEVLVASKAFNPIIKKIQQLA</sequence>
<dbReference type="Gene3D" id="3.40.50.300">
    <property type="entry name" value="P-loop containing nucleotide triphosphate hydrolases"/>
    <property type="match status" value="1"/>
</dbReference>
<dbReference type="AlphaFoldDB" id="B3QUW6"/>
<evidence type="ECO:0000256" key="2">
    <source>
        <dbReference type="ARBA" id="ARBA00022741"/>
    </source>
</evidence>
<reference evidence="5 6" key="1">
    <citation type="submission" date="2008-06" db="EMBL/GenBank/DDBJ databases">
        <title>Complete sequence of Chloroherpeton thalassium ATCC 35110.</title>
        <authorList>
            <consortium name="US DOE Joint Genome Institute"/>
            <person name="Lucas S."/>
            <person name="Copeland A."/>
            <person name="Lapidus A."/>
            <person name="Glavina del Rio T."/>
            <person name="Dalin E."/>
            <person name="Tice H."/>
            <person name="Bruce D."/>
            <person name="Goodwin L."/>
            <person name="Pitluck S."/>
            <person name="Schmutz J."/>
            <person name="Larimer F."/>
            <person name="Land M."/>
            <person name="Hauser L."/>
            <person name="Kyrpides N."/>
            <person name="Mikhailova N."/>
            <person name="Liu Z."/>
            <person name="Li T."/>
            <person name="Zhao F."/>
            <person name="Overmann J."/>
            <person name="Bryant D.A."/>
            <person name="Richardson P."/>
        </authorList>
    </citation>
    <scope>NUCLEOTIDE SEQUENCE [LARGE SCALE GENOMIC DNA]</scope>
    <source>
        <strain evidence="6">ATCC 35110 / GB-78</strain>
    </source>
</reference>
<dbReference type="PROSITE" id="PS50893">
    <property type="entry name" value="ABC_TRANSPORTER_2"/>
    <property type="match status" value="1"/>
</dbReference>
<dbReference type="InterPro" id="IPR050093">
    <property type="entry name" value="ABC_SmlMolc_Importer"/>
</dbReference>
<dbReference type="GO" id="GO:0015697">
    <property type="term" value="P:quaternary ammonium group transport"/>
    <property type="evidence" value="ECO:0007669"/>
    <property type="project" value="UniProtKB-ARBA"/>
</dbReference>
<evidence type="ECO:0000256" key="1">
    <source>
        <dbReference type="ARBA" id="ARBA00022448"/>
    </source>
</evidence>
<dbReference type="KEGG" id="cts:Ctha_2015"/>
<evidence type="ECO:0000256" key="3">
    <source>
        <dbReference type="ARBA" id="ARBA00022840"/>
    </source>
</evidence>
<organism evidence="5 6">
    <name type="scientific">Chloroherpeton thalassium (strain ATCC 35110 / GB-78)</name>
    <dbReference type="NCBI Taxonomy" id="517418"/>
    <lineage>
        <taxon>Bacteria</taxon>
        <taxon>Pseudomonadati</taxon>
        <taxon>Chlorobiota</taxon>
        <taxon>Chlorobiia</taxon>
        <taxon>Chlorobiales</taxon>
        <taxon>Chloroherpetonaceae</taxon>
        <taxon>Chloroherpeton</taxon>
    </lineage>
</organism>
<gene>
    <name evidence="5" type="ordered locus">Ctha_2015</name>
</gene>
<dbReference type="FunFam" id="3.40.50.300:FF:000425">
    <property type="entry name" value="Probable ABC transporter, ATP-binding subunit"/>
    <property type="match status" value="1"/>
</dbReference>
<dbReference type="SUPFAM" id="SSF52540">
    <property type="entry name" value="P-loop containing nucleoside triphosphate hydrolases"/>
    <property type="match status" value="1"/>
</dbReference>
<feature type="domain" description="ABC transporter" evidence="4">
    <location>
        <begin position="1"/>
        <end position="233"/>
    </location>
</feature>
<name>B3QUW6_CHLT3</name>
<dbReference type="PROSITE" id="PS00211">
    <property type="entry name" value="ABC_TRANSPORTER_1"/>
    <property type="match status" value="1"/>
</dbReference>
<proteinExistence type="predicted"/>
<dbReference type="InterPro" id="IPR017871">
    <property type="entry name" value="ABC_transporter-like_CS"/>
</dbReference>
<evidence type="ECO:0000313" key="5">
    <source>
        <dbReference type="EMBL" id="ACF14467.1"/>
    </source>
</evidence>
<dbReference type="EMBL" id="CP001100">
    <property type="protein sequence ID" value="ACF14467.1"/>
    <property type="molecule type" value="Genomic_DNA"/>
</dbReference>
<dbReference type="InterPro" id="IPR003593">
    <property type="entry name" value="AAA+_ATPase"/>
</dbReference>
<dbReference type="Proteomes" id="UP000001208">
    <property type="component" value="Chromosome"/>
</dbReference>
<keyword evidence="6" id="KW-1185">Reference proteome</keyword>
<protein>
    <submittedName>
        <fullName evidence="5">ABC transporter-related protein</fullName>
    </submittedName>
</protein>
<dbReference type="STRING" id="517418.Ctha_2015"/>
<dbReference type="InterPro" id="IPR003439">
    <property type="entry name" value="ABC_transporter-like_ATP-bd"/>
</dbReference>
<dbReference type="PANTHER" id="PTHR42781:SF4">
    <property type="entry name" value="SPERMIDINE_PUTRESCINE IMPORT ATP-BINDING PROTEIN POTA"/>
    <property type="match status" value="1"/>
</dbReference>
<evidence type="ECO:0000313" key="6">
    <source>
        <dbReference type="Proteomes" id="UP000001208"/>
    </source>
</evidence>
<keyword evidence="1" id="KW-0813">Transport</keyword>